<proteinExistence type="predicted"/>
<gene>
    <name evidence="2" type="ORF">INT48_009179</name>
</gene>
<feature type="region of interest" description="Disordered" evidence="1">
    <location>
        <begin position="174"/>
        <end position="213"/>
    </location>
</feature>
<reference evidence="2" key="1">
    <citation type="submission" date="2021-01" db="EMBL/GenBank/DDBJ databases">
        <title>Metabolic potential, ecology and presence of endohyphal bacteria is reflected in genomic diversity of Mucoromycotina.</title>
        <authorList>
            <person name="Muszewska A."/>
            <person name="Okrasinska A."/>
            <person name="Steczkiewicz K."/>
            <person name="Drgas O."/>
            <person name="Orlowska M."/>
            <person name="Perlinska-Lenart U."/>
            <person name="Aleksandrzak-Piekarczyk T."/>
            <person name="Szatraj K."/>
            <person name="Zielenkiewicz U."/>
            <person name="Pilsyk S."/>
            <person name="Malc E."/>
            <person name="Mieczkowski P."/>
            <person name="Kruszewska J.S."/>
            <person name="Biernat P."/>
            <person name="Pawlowska J."/>
        </authorList>
    </citation>
    <scope>NUCLEOTIDE SEQUENCE</scope>
    <source>
        <strain evidence="2">WA0000018081</strain>
    </source>
</reference>
<protein>
    <submittedName>
        <fullName evidence="2">Uncharacterized protein</fullName>
    </submittedName>
</protein>
<evidence type="ECO:0000313" key="3">
    <source>
        <dbReference type="Proteomes" id="UP000613177"/>
    </source>
</evidence>
<accession>A0A8H7SL98</accession>
<evidence type="ECO:0000313" key="2">
    <source>
        <dbReference type="EMBL" id="KAG2230433.1"/>
    </source>
</evidence>
<feature type="compositionally biased region" description="Low complexity" evidence="1">
    <location>
        <begin position="185"/>
        <end position="213"/>
    </location>
</feature>
<sequence>MVYLISVYRSNKKIAPIVVAFVISSMKYNVSKKTTCNKNLPFLLKYPSDPWARSCYFVTDSSIISSLTSPLTPFVALSEFLIDQHPSFLSNPFYTDSNIQQLYSNASNIFQDQIVKNKDYLEKLVKVCKGSEAIMSEAIETLSEEVPDMKMWPKTKKVLEDAKLLSQANKRKYQAVSDADEADDTNSNTNSNTNINTNINTYTNNSTNTNDNTNSNWEYVNRYLSNMKEGEPIPWEAIYDNGRSRGLFKKT</sequence>
<comment type="caution">
    <text evidence="2">The sequence shown here is derived from an EMBL/GenBank/DDBJ whole genome shotgun (WGS) entry which is preliminary data.</text>
</comment>
<organism evidence="2 3">
    <name type="scientific">Thamnidium elegans</name>
    <dbReference type="NCBI Taxonomy" id="101142"/>
    <lineage>
        <taxon>Eukaryota</taxon>
        <taxon>Fungi</taxon>
        <taxon>Fungi incertae sedis</taxon>
        <taxon>Mucoromycota</taxon>
        <taxon>Mucoromycotina</taxon>
        <taxon>Mucoromycetes</taxon>
        <taxon>Mucorales</taxon>
        <taxon>Mucorineae</taxon>
        <taxon>Mucoraceae</taxon>
        <taxon>Thamnidium</taxon>
    </lineage>
</organism>
<keyword evidence="3" id="KW-1185">Reference proteome</keyword>
<evidence type="ECO:0000256" key="1">
    <source>
        <dbReference type="SAM" id="MobiDB-lite"/>
    </source>
</evidence>
<dbReference type="Proteomes" id="UP000613177">
    <property type="component" value="Unassembled WGS sequence"/>
</dbReference>
<dbReference type="AlphaFoldDB" id="A0A8H7SL98"/>
<dbReference type="EMBL" id="JAEPRE010000202">
    <property type="protein sequence ID" value="KAG2230433.1"/>
    <property type="molecule type" value="Genomic_DNA"/>
</dbReference>
<name>A0A8H7SL98_9FUNG</name>